<dbReference type="Proteomes" id="UP000708208">
    <property type="component" value="Unassembled WGS sequence"/>
</dbReference>
<keyword evidence="1" id="KW-0472">Membrane</keyword>
<reference evidence="2" key="1">
    <citation type="submission" date="2021-06" db="EMBL/GenBank/DDBJ databases">
        <authorList>
            <person name="Hodson N. C."/>
            <person name="Mongue J. A."/>
            <person name="Jaron S. K."/>
        </authorList>
    </citation>
    <scope>NUCLEOTIDE SEQUENCE</scope>
</reference>
<feature type="transmembrane region" description="Helical" evidence="1">
    <location>
        <begin position="151"/>
        <end position="172"/>
    </location>
</feature>
<keyword evidence="3" id="KW-1185">Reference proteome</keyword>
<feature type="transmembrane region" description="Helical" evidence="1">
    <location>
        <begin position="67"/>
        <end position="85"/>
    </location>
</feature>
<protein>
    <submittedName>
        <fullName evidence="2">Uncharacterized protein</fullName>
    </submittedName>
</protein>
<feature type="transmembrane region" description="Helical" evidence="1">
    <location>
        <begin position="29"/>
        <end position="47"/>
    </location>
</feature>
<accession>A0A8J2P6N0</accession>
<organism evidence="2 3">
    <name type="scientific">Allacma fusca</name>
    <dbReference type="NCBI Taxonomy" id="39272"/>
    <lineage>
        <taxon>Eukaryota</taxon>
        <taxon>Metazoa</taxon>
        <taxon>Ecdysozoa</taxon>
        <taxon>Arthropoda</taxon>
        <taxon>Hexapoda</taxon>
        <taxon>Collembola</taxon>
        <taxon>Symphypleona</taxon>
        <taxon>Sminthuridae</taxon>
        <taxon>Allacma</taxon>
    </lineage>
</organism>
<sequence length="211" mass="23806">MLKSRRSRRSYSLAQFMYRLESFQQNTRGPGIFLLLQICHTVAFILVKGSHLLVYSILLTYCPNNSRFTHLPLLFMVVTTICAFSENKILYHISTRAFQVFSASSLAYVSLLTGNLIGILAAIAIFLGFLFSHTPHGTTELDQIYRFLWDVNIAVVMSSAAVIHMINSGIVIRQFYFFSTELGKECALLKTKDLEKSHTSTALFGLCQVES</sequence>
<evidence type="ECO:0000313" key="2">
    <source>
        <dbReference type="EMBL" id="CAG7816476.1"/>
    </source>
</evidence>
<comment type="caution">
    <text evidence="2">The sequence shown here is derived from an EMBL/GenBank/DDBJ whole genome shotgun (WGS) entry which is preliminary data.</text>
</comment>
<evidence type="ECO:0000256" key="1">
    <source>
        <dbReference type="SAM" id="Phobius"/>
    </source>
</evidence>
<name>A0A8J2P6N0_9HEXA</name>
<dbReference type="EMBL" id="CAJVCH010371110">
    <property type="protein sequence ID" value="CAG7816476.1"/>
    <property type="molecule type" value="Genomic_DNA"/>
</dbReference>
<dbReference type="AlphaFoldDB" id="A0A8J2P6N0"/>
<evidence type="ECO:0000313" key="3">
    <source>
        <dbReference type="Proteomes" id="UP000708208"/>
    </source>
</evidence>
<gene>
    <name evidence="2" type="ORF">AFUS01_LOCUS27094</name>
</gene>
<keyword evidence="1" id="KW-1133">Transmembrane helix</keyword>
<keyword evidence="1" id="KW-0812">Transmembrane</keyword>
<feature type="transmembrane region" description="Helical" evidence="1">
    <location>
        <begin position="106"/>
        <end position="131"/>
    </location>
</feature>
<proteinExistence type="predicted"/>